<keyword evidence="1" id="KW-0732">Signal</keyword>
<protein>
    <submittedName>
        <fullName evidence="2">Uncharacterized protein</fullName>
    </submittedName>
</protein>
<organism evidence="2 3">
    <name type="scientific">Erythrobacter fulvus</name>
    <dbReference type="NCBI Taxonomy" id="2987523"/>
    <lineage>
        <taxon>Bacteria</taxon>
        <taxon>Pseudomonadati</taxon>
        <taxon>Pseudomonadota</taxon>
        <taxon>Alphaproteobacteria</taxon>
        <taxon>Sphingomonadales</taxon>
        <taxon>Erythrobacteraceae</taxon>
        <taxon>Erythrobacter/Porphyrobacter group</taxon>
        <taxon>Erythrobacter</taxon>
    </lineage>
</organism>
<accession>A0ABT5JQV4</accession>
<feature type="chain" id="PRO_5045997300" evidence="1">
    <location>
        <begin position="23"/>
        <end position="167"/>
    </location>
</feature>
<evidence type="ECO:0000313" key="3">
    <source>
        <dbReference type="Proteomes" id="UP001216558"/>
    </source>
</evidence>
<dbReference type="RefSeq" id="WP_273678253.1">
    <property type="nucleotide sequence ID" value="NZ_JAQQXQ010000007.1"/>
</dbReference>
<evidence type="ECO:0000313" key="2">
    <source>
        <dbReference type="EMBL" id="MDC8755043.1"/>
    </source>
</evidence>
<sequence length="167" mass="17270">MMLVRRKIYLLLPLTAGLCACAGDDARYPSLSMRPFETASPASQPTTPPAPAPDVADAATIAALVERATLSHEGFTRQEPGAARLARAAAGQPIESDARGAALVAMADLAAQRAATSGALADLDLLAARASTTFAPVNEIDTARKQVAVLVSSEDAAIARLWETMGQ</sequence>
<reference evidence="2 3" key="1">
    <citation type="submission" date="2022-10" db="EMBL/GenBank/DDBJ databases">
        <title>Erythrobacter sp. sf7 Genome sequencing.</title>
        <authorList>
            <person name="Park S."/>
        </authorList>
    </citation>
    <scope>NUCLEOTIDE SEQUENCE [LARGE SCALE GENOMIC DNA]</scope>
    <source>
        <strain evidence="3">sf7</strain>
    </source>
</reference>
<evidence type="ECO:0000256" key="1">
    <source>
        <dbReference type="SAM" id="SignalP"/>
    </source>
</evidence>
<feature type="signal peptide" evidence="1">
    <location>
        <begin position="1"/>
        <end position="22"/>
    </location>
</feature>
<dbReference type="Proteomes" id="UP001216558">
    <property type="component" value="Unassembled WGS sequence"/>
</dbReference>
<keyword evidence="3" id="KW-1185">Reference proteome</keyword>
<gene>
    <name evidence="2" type="ORF">OIK40_10375</name>
</gene>
<dbReference type="EMBL" id="JAQQXQ010000007">
    <property type="protein sequence ID" value="MDC8755043.1"/>
    <property type="molecule type" value="Genomic_DNA"/>
</dbReference>
<proteinExistence type="predicted"/>
<name>A0ABT5JQV4_9SPHN</name>
<dbReference type="PROSITE" id="PS51257">
    <property type="entry name" value="PROKAR_LIPOPROTEIN"/>
    <property type="match status" value="1"/>
</dbReference>
<comment type="caution">
    <text evidence="2">The sequence shown here is derived from an EMBL/GenBank/DDBJ whole genome shotgun (WGS) entry which is preliminary data.</text>
</comment>